<organism evidence="2 3">
    <name type="scientific">Vreelandella nigrificans</name>
    <dbReference type="NCBI Taxonomy" id="2042704"/>
    <lineage>
        <taxon>Bacteria</taxon>
        <taxon>Pseudomonadati</taxon>
        <taxon>Pseudomonadota</taxon>
        <taxon>Gammaproteobacteria</taxon>
        <taxon>Oceanospirillales</taxon>
        <taxon>Halomonadaceae</taxon>
        <taxon>Vreelandella</taxon>
    </lineage>
</organism>
<comment type="caution">
    <text evidence="2">The sequence shown here is derived from an EMBL/GenBank/DDBJ whole genome shotgun (WGS) entry which is preliminary data.</text>
</comment>
<protein>
    <submittedName>
        <fullName evidence="2">Cardiolipin synthase B</fullName>
    </submittedName>
</protein>
<dbReference type="Proteomes" id="UP000218677">
    <property type="component" value="Unassembled WGS sequence"/>
</dbReference>
<dbReference type="CDD" id="cd09159">
    <property type="entry name" value="PLDc_ybhO_like_2"/>
    <property type="match status" value="1"/>
</dbReference>
<evidence type="ECO:0000313" key="2">
    <source>
        <dbReference type="EMBL" id="PCF94825.1"/>
    </source>
</evidence>
<dbReference type="PANTHER" id="PTHR21248">
    <property type="entry name" value="CARDIOLIPIN SYNTHASE"/>
    <property type="match status" value="1"/>
</dbReference>
<accession>A0A2A4HKV3</accession>
<reference evidence="3" key="1">
    <citation type="submission" date="2017-09" db="EMBL/GenBank/DDBJ databases">
        <authorList>
            <person name="Cho G.-S."/>
            <person name="Oguntoyinbo F.A."/>
            <person name="Cnockaert M."/>
            <person name="Kabisch J."/>
            <person name="Neve H."/>
            <person name="Bockelmann W."/>
            <person name="Wenning M."/>
            <person name="Franz C.M."/>
            <person name="Vandamme P."/>
        </authorList>
    </citation>
    <scope>NUCLEOTIDE SEQUENCE [LARGE SCALE GENOMIC DNA]</scope>
    <source>
        <strain evidence="3">MBT G8648</strain>
    </source>
</reference>
<dbReference type="CDD" id="cd09110">
    <property type="entry name" value="PLDc_CLS_1"/>
    <property type="match status" value="1"/>
</dbReference>
<dbReference type="Gene3D" id="3.30.870.10">
    <property type="entry name" value="Endonuclease Chain A"/>
    <property type="match status" value="2"/>
</dbReference>
<dbReference type="OrthoDB" id="9762009at2"/>
<evidence type="ECO:0000259" key="1">
    <source>
        <dbReference type="PROSITE" id="PS50035"/>
    </source>
</evidence>
<dbReference type="SUPFAM" id="SSF56024">
    <property type="entry name" value="Phospholipase D/nuclease"/>
    <property type="match status" value="2"/>
</dbReference>
<proteinExistence type="predicted"/>
<dbReference type="AlphaFoldDB" id="A0A2A4HKV3"/>
<dbReference type="InterPro" id="IPR001736">
    <property type="entry name" value="PLipase_D/transphosphatidylase"/>
</dbReference>
<name>A0A2A4HKV3_9GAMM</name>
<sequence length="378" mass="43762">MQHEWREGNRVTLLPEASRFLPAMFDAVQHAQHYVLVELYLMESGRLADKVCEVLIDAAKRGVKVYLLLDGYGAMGLGREERSRLQRAGIQLRFFNPIGFHSLARNLSRDHRKIVVVDGDVAFTGGFGAVDDFLSAWYEIAVRMEGPVVADWEKLFRRLWRSRLTRAEKEHSTQRHDNKEMLVDQRFPKRYPDGVPGRVMSARGYRYQAIRHSLYGRVSQASERLWLCTPYFVPTFSLRRRLARAARRGIDVRLLLPGSEHDHPGVRYAGQRYYQGLLKAGVRIYEFQPTFIHAKFVLVDNWVSIGSCNFDHWNLHWNLEANQEIESSVVADDIRALFERNFAVSQEVDAAAWAARPWGQRAKEWVYGMLNAIVTRLK</sequence>
<dbReference type="SMART" id="SM00155">
    <property type="entry name" value="PLDc"/>
    <property type="match status" value="2"/>
</dbReference>
<dbReference type="GO" id="GO:0032049">
    <property type="term" value="P:cardiolipin biosynthetic process"/>
    <property type="evidence" value="ECO:0007669"/>
    <property type="project" value="UniProtKB-ARBA"/>
</dbReference>
<dbReference type="EMBL" id="NWUX01000015">
    <property type="protein sequence ID" value="PCF94825.1"/>
    <property type="molecule type" value="Genomic_DNA"/>
</dbReference>
<dbReference type="GO" id="GO:0016020">
    <property type="term" value="C:membrane"/>
    <property type="evidence" value="ECO:0007669"/>
    <property type="project" value="TreeGrafter"/>
</dbReference>
<dbReference type="InterPro" id="IPR025202">
    <property type="entry name" value="PLD-like_dom"/>
</dbReference>
<feature type="domain" description="PLD phosphodiesterase" evidence="1">
    <location>
        <begin position="106"/>
        <end position="133"/>
    </location>
</feature>
<dbReference type="PROSITE" id="PS50035">
    <property type="entry name" value="PLD"/>
    <property type="match status" value="2"/>
</dbReference>
<gene>
    <name evidence="2" type="ORF">CPA45_15640</name>
</gene>
<dbReference type="PANTHER" id="PTHR21248:SF23">
    <property type="entry name" value="CARDIOLIPIN SYNTHASE B"/>
    <property type="match status" value="1"/>
</dbReference>
<evidence type="ECO:0000313" key="3">
    <source>
        <dbReference type="Proteomes" id="UP000218677"/>
    </source>
</evidence>
<feature type="domain" description="PLD phosphodiesterase" evidence="1">
    <location>
        <begin position="288"/>
        <end position="314"/>
    </location>
</feature>
<dbReference type="RefSeq" id="WP_096653054.1">
    <property type="nucleotide sequence ID" value="NZ_NWUX01000015.1"/>
</dbReference>
<dbReference type="Pfam" id="PF13091">
    <property type="entry name" value="PLDc_2"/>
    <property type="match status" value="2"/>
</dbReference>
<dbReference type="GO" id="GO:0008808">
    <property type="term" value="F:cardiolipin synthase activity"/>
    <property type="evidence" value="ECO:0007669"/>
    <property type="project" value="TreeGrafter"/>
</dbReference>
<keyword evidence="3" id="KW-1185">Reference proteome</keyword>